<reference evidence="2 3" key="1">
    <citation type="submission" date="2016-10" db="EMBL/GenBank/DDBJ databases">
        <authorList>
            <person name="de Groot N.N."/>
        </authorList>
    </citation>
    <scope>NUCLEOTIDE SEQUENCE [LARGE SCALE GENOMIC DNA]</scope>
    <source>
        <strain evidence="2 3">CGMCC 1.7005</strain>
    </source>
</reference>
<accession>A0A1I6YXA1</accession>
<dbReference type="InterPro" id="IPR045736">
    <property type="entry name" value="START_2"/>
</dbReference>
<dbReference type="RefSeq" id="WP_090247459.1">
    <property type="nucleotide sequence ID" value="NZ_FPAS01000001.1"/>
</dbReference>
<feature type="domain" description="START-like" evidence="1">
    <location>
        <begin position="1"/>
        <end position="129"/>
    </location>
</feature>
<evidence type="ECO:0000313" key="3">
    <source>
        <dbReference type="Proteomes" id="UP000236454"/>
    </source>
</evidence>
<dbReference type="Gene3D" id="3.30.530.20">
    <property type="match status" value="1"/>
</dbReference>
<dbReference type="EMBL" id="FPAS01000001">
    <property type="protein sequence ID" value="SFT55072.1"/>
    <property type="molecule type" value="Genomic_DNA"/>
</dbReference>
<keyword evidence="3" id="KW-1185">Reference proteome</keyword>
<evidence type="ECO:0000259" key="1">
    <source>
        <dbReference type="Pfam" id="PF19569"/>
    </source>
</evidence>
<sequence length="129" mass="15190">MSDKIKFEQEYLLKTSPKVLNNMLMTPSGLSEWFADDVNIKGDIYTFIWDGSEEQARLLTKRPNELIKFRWLEDEEEGRNTYIELKFKVDGMTKEIVLWVTGFAYEDEMEEIQDLWENAIGDLKRVLGA</sequence>
<dbReference type="Proteomes" id="UP000236454">
    <property type="component" value="Unassembled WGS sequence"/>
</dbReference>
<dbReference type="OrthoDB" id="667567at2"/>
<dbReference type="SUPFAM" id="SSF55961">
    <property type="entry name" value="Bet v1-like"/>
    <property type="match status" value="1"/>
</dbReference>
<name>A0A1I6YXA1_9FLAO</name>
<evidence type="ECO:0000313" key="2">
    <source>
        <dbReference type="EMBL" id="SFT55072.1"/>
    </source>
</evidence>
<dbReference type="Pfam" id="PF19569">
    <property type="entry name" value="START_2"/>
    <property type="match status" value="1"/>
</dbReference>
<dbReference type="STRING" id="477690.SAMN05216474_1260"/>
<dbReference type="AlphaFoldDB" id="A0A1I6YXA1"/>
<protein>
    <recommendedName>
        <fullName evidence="1">START-like domain-containing protein</fullName>
    </recommendedName>
</protein>
<proteinExistence type="predicted"/>
<dbReference type="InterPro" id="IPR023393">
    <property type="entry name" value="START-like_dom_sf"/>
</dbReference>
<organism evidence="2 3">
    <name type="scientific">Lishizhenia tianjinensis</name>
    <dbReference type="NCBI Taxonomy" id="477690"/>
    <lineage>
        <taxon>Bacteria</taxon>
        <taxon>Pseudomonadati</taxon>
        <taxon>Bacteroidota</taxon>
        <taxon>Flavobacteriia</taxon>
        <taxon>Flavobacteriales</taxon>
        <taxon>Crocinitomicaceae</taxon>
        <taxon>Lishizhenia</taxon>
    </lineage>
</organism>
<gene>
    <name evidence="2" type="ORF">SAMN05216474_1260</name>
</gene>